<dbReference type="AlphaFoldDB" id="A0A401LA61"/>
<dbReference type="Proteomes" id="UP000287361">
    <property type="component" value="Unassembled WGS sequence"/>
</dbReference>
<keyword evidence="3" id="KW-1185">Reference proteome</keyword>
<dbReference type="EMBL" id="BHVZ01000001">
    <property type="protein sequence ID" value="GCB28374.1"/>
    <property type="molecule type" value="Genomic_DNA"/>
</dbReference>
<keyword evidence="1" id="KW-0812">Transmembrane</keyword>
<evidence type="ECO:0000313" key="2">
    <source>
        <dbReference type="EMBL" id="GCB28374.1"/>
    </source>
</evidence>
<reference evidence="2 3" key="1">
    <citation type="submission" date="2018-10" db="EMBL/GenBank/DDBJ databases">
        <title>Draft Genome Sequence of Anaerotignum sp. KCTC 15736.</title>
        <authorList>
            <person name="Choi S.H."/>
            <person name="Kim J.S."/>
            <person name="Kang S.W."/>
            <person name="Lee J.S."/>
            <person name="Park S.H."/>
        </authorList>
    </citation>
    <scope>NUCLEOTIDE SEQUENCE [LARGE SCALE GENOMIC DNA]</scope>
    <source>
        <strain evidence="2 3">KCTC 15736</strain>
    </source>
</reference>
<comment type="caution">
    <text evidence="2">The sequence shown here is derived from an EMBL/GenBank/DDBJ whole genome shotgun (WGS) entry which is preliminary data.</text>
</comment>
<name>A0A401LA61_9FIRM</name>
<evidence type="ECO:0000313" key="3">
    <source>
        <dbReference type="Proteomes" id="UP000287361"/>
    </source>
</evidence>
<keyword evidence="1" id="KW-1133">Transmembrane helix</keyword>
<evidence type="ECO:0000256" key="1">
    <source>
        <dbReference type="SAM" id="Phobius"/>
    </source>
</evidence>
<gene>
    <name evidence="2" type="ORF">KGMB03357_00350</name>
</gene>
<protein>
    <recommendedName>
        <fullName evidence="4">DUF4366 domain-containing protein</fullName>
    </recommendedName>
</protein>
<keyword evidence="1" id="KW-0472">Membrane</keyword>
<proteinExistence type="predicted"/>
<organism evidence="2 3">
    <name type="scientific">Anaerotignum faecicola</name>
    <dbReference type="NCBI Taxonomy" id="2358141"/>
    <lineage>
        <taxon>Bacteria</taxon>
        <taxon>Bacillati</taxon>
        <taxon>Bacillota</taxon>
        <taxon>Clostridia</taxon>
        <taxon>Lachnospirales</taxon>
        <taxon>Anaerotignaceae</taxon>
        <taxon>Anaerotignum</taxon>
    </lineage>
</organism>
<evidence type="ECO:0008006" key="4">
    <source>
        <dbReference type="Google" id="ProtNLM"/>
    </source>
</evidence>
<sequence>MKKYFEATPNLDGLKEKIIVLKDGEDRKTLIAVIALVAAVLIAVTAGVVYLLKTRMDDEYEEDWDYDWDDLDDEFCEDDECCCTDKDVDDSVKVEQA</sequence>
<accession>A0A401LA61</accession>
<feature type="transmembrane region" description="Helical" evidence="1">
    <location>
        <begin position="30"/>
        <end position="52"/>
    </location>
</feature>